<evidence type="ECO:0000256" key="10">
    <source>
        <dbReference type="ARBA" id="ARBA00022723"/>
    </source>
</evidence>
<evidence type="ECO:0000256" key="11">
    <source>
        <dbReference type="ARBA" id="ARBA00022741"/>
    </source>
</evidence>
<dbReference type="InterPro" id="IPR003378">
    <property type="entry name" value="Fringe-like_glycosylTrfase"/>
</dbReference>
<feature type="compositionally biased region" description="Pro residues" evidence="23">
    <location>
        <begin position="338"/>
        <end position="349"/>
    </location>
</feature>
<evidence type="ECO:0000256" key="8">
    <source>
        <dbReference type="ARBA" id="ARBA00022679"/>
    </source>
</evidence>
<comment type="pathway">
    <text evidence="3">Protein modification; protein glycosylation.</text>
</comment>
<evidence type="ECO:0000313" key="25">
    <source>
        <dbReference type="EMBL" id="KZS14504.1"/>
    </source>
</evidence>
<evidence type="ECO:0000256" key="5">
    <source>
        <dbReference type="ARBA" id="ARBA00011748"/>
    </source>
</evidence>
<dbReference type="EC" id="2.4.1.122" evidence="6"/>
<evidence type="ECO:0000256" key="2">
    <source>
        <dbReference type="ARBA" id="ARBA00004606"/>
    </source>
</evidence>
<comment type="subcellular location">
    <subcellularLocation>
        <location evidence="2">Membrane</location>
        <topology evidence="2">Single-pass type II membrane protein</topology>
    </subcellularLocation>
</comment>
<dbReference type="PANTHER" id="PTHR23033">
    <property type="entry name" value="BETA1,3-GALACTOSYLTRANSFERASE"/>
    <property type="match status" value="1"/>
</dbReference>
<evidence type="ECO:0000256" key="13">
    <source>
        <dbReference type="ARBA" id="ARBA00022989"/>
    </source>
</evidence>
<dbReference type="InterPro" id="IPR026050">
    <property type="entry name" value="C1GALT1/C1GALT1_chp1"/>
</dbReference>
<evidence type="ECO:0000256" key="18">
    <source>
        <dbReference type="ARBA" id="ARBA00040898"/>
    </source>
</evidence>
<keyword evidence="14" id="KW-0472">Membrane</keyword>
<evidence type="ECO:0000256" key="3">
    <source>
        <dbReference type="ARBA" id="ARBA00004922"/>
    </source>
</evidence>
<evidence type="ECO:0000256" key="9">
    <source>
        <dbReference type="ARBA" id="ARBA00022692"/>
    </source>
</evidence>
<keyword evidence="13" id="KW-1133">Transmembrane helix</keyword>
<evidence type="ECO:0000256" key="6">
    <source>
        <dbReference type="ARBA" id="ARBA00012557"/>
    </source>
</evidence>
<keyword evidence="9" id="KW-0812">Transmembrane</keyword>
<dbReference type="EMBL" id="LRGB01000944">
    <property type="protein sequence ID" value="KZS14504.1"/>
    <property type="molecule type" value="Genomic_DNA"/>
</dbReference>
<comment type="similarity">
    <text evidence="4">Belongs to the glycosyltransferase 31 family. Beta3-Gal-T subfamily.</text>
</comment>
<keyword evidence="11" id="KW-0547">Nucleotide-binding</keyword>
<keyword evidence="7" id="KW-0328">Glycosyltransferase</keyword>
<evidence type="ECO:0000256" key="20">
    <source>
        <dbReference type="ARBA" id="ARBA00042009"/>
    </source>
</evidence>
<sequence>MFRLLRQSSVSLLVGVVFGCSVIAFLNQSLNLRFYQKNVANGDRKQELNTIKSHAENVIVDKKGKDLYDKVRILCWVMTTPANHETKALAVKETWGPRCNVLLFMSSTNDTKLPTLGLPVGEGRDALWGKTREAFRYVWERYQDKVDWFLKADDDTYVIVENLRYFLSGFNTSQPLYFGHKFKTIVKNGYFSGGAGYALSKEATRRFATIGYHNESLCRKDHRGAEDAEMGNCMEKLNVSAMDTRDSQGRGRFFPFGADSHYFPGEIHSGDYWYWDYIYYPPTQAYSTISFHYIDQRTMYILDLFFYQIRPFGLVDNRPAIPEPPPDVNLTAPRWFAPPKPTTSPPPTTIPTSTKSTTTLKPKTTTSQTTLKLNITSQTSAPVTTKKVEAQKIVDSNSTKVPLCLCVETDLVNLLKVNEKSMVCHNEVFTFLLRIQLSAKDFNSSVDWILKADDDTYVIVENLRYFLSGFNTLEPLYFGHKFKAIVKNGFFSGGAGYALSKEAIRRFVTIGYHNASLCRKDHGGAEDVEMGLFVFSRKK</sequence>
<evidence type="ECO:0000256" key="16">
    <source>
        <dbReference type="ARBA" id="ARBA00023180"/>
    </source>
</evidence>
<evidence type="ECO:0000256" key="21">
    <source>
        <dbReference type="ARBA" id="ARBA00043065"/>
    </source>
</evidence>
<evidence type="ECO:0000256" key="14">
    <source>
        <dbReference type="ARBA" id="ARBA00023136"/>
    </source>
</evidence>
<comment type="function">
    <text evidence="22">Glycosyltransferase that generates the core 1 O-glycan Gal-beta1-3GalNAc-alpha1-Ser/Thr (T antigen), which is a precursor for many extended O-glycans in glycoproteins.</text>
</comment>
<evidence type="ECO:0000256" key="17">
    <source>
        <dbReference type="ARBA" id="ARBA00023211"/>
    </source>
</evidence>
<protein>
    <recommendedName>
        <fullName evidence="18">Glycoprotein-N-acetylgalactosamine 3-beta-galactosyltransferase 1</fullName>
        <ecNumber evidence="6">2.4.1.122</ecNumber>
    </recommendedName>
    <alternativeName>
        <fullName evidence="20">Core 1 O-glycan T-synthase</fullName>
    </alternativeName>
    <alternativeName>
        <fullName evidence="21">Core 1 UDP-galactose:N-acetylgalactosamine-alpha-R beta 1,3-galactosyltransferase 1</fullName>
    </alternativeName>
    <alternativeName>
        <fullName evidence="19">Core 1 beta1,3-galactosyltransferase 1</fullName>
    </alternativeName>
</protein>
<keyword evidence="8 25" id="KW-0808">Transferase</keyword>
<comment type="subunit">
    <text evidence="5">Homodimer; disulfide-linked.</text>
</comment>
<dbReference type="STRING" id="35525.A0A164XRN4"/>
<dbReference type="GO" id="GO:0016020">
    <property type="term" value="C:membrane"/>
    <property type="evidence" value="ECO:0007669"/>
    <property type="project" value="UniProtKB-SubCell"/>
</dbReference>
<keyword evidence="15" id="KW-1015">Disulfide bond</keyword>
<evidence type="ECO:0000256" key="12">
    <source>
        <dbReference type="ARBA" id="ARBA00022968"/>
    </source>
</evidence>
<feature type="compositionally biased region" description="Low complexity" evidence="23">
    <location>
        <begin position="350"/>
        <end position="363"/>
    </location>
</feature>
<gene>
    <name evidence="25" type="ORF">APZ42_019819</name>
</gene>
<feature type="domain" description="Fringe-like glycosyltransferase" evidence="24">
    <location>
        <begin position="439"/>
        <end position="509"/>
    </location>
</feature>
<evidence type="ECO:0000313" key="26">
    <source>
        <dbReference type="Proteomes" id="UP000076858"/>
    </source>
</evidence>
<dbReference type="FunFam" id="3.90.550.50:FF:000017">
    <property type="entry name" value="Glycoprotein-N-acetylgalactosamine 3-beta-galactosyltransferase 1"/>
    <property type="match status" value="1"/>
</dbReference>
<dbReference type="UniPathway" id="UPA00378"/>
<dbReference type="Gene3D" id="3.90.550.50">
    <property type="match status" value="2"/>
</dbReference>
<evidence type="ECO:0000256" key="19">
    <source>
        <dbReference type="ARBA" id="ARBA00041226"/>
    </source>
</evidence>
<evidence type="ECO:0000256" key="15">
    <source>
        <dbReference type="ARBA" id="ARBA00023157"/>
    </source>
</evidence>
<comment type="caution">
    <text evidence="25">The sequence shown here is derived from an EMBL/GenBank/DDBJ whole genome shotgun (WGS) entry which is preliminary data.</text>
</comment>
<dbReference type="GO" id="GO:0030145">
    <property type="term" value="F:manganese ion binding"/>
    <property type="evidence" value="ECO:0007669"/>
    <property type="project" value="UniProtKB-ARBA"/>
</dbReference>
<keyword evidence="10" id="KW-0479">Metal-binding</keyword>
<reference evidence="25 26" key="1">
    <citation type="submission" date="2016-03" db="EMBL/GenBank/DDBJ databases">
        <title>EvidentialGene: Evidence-directed Construction of Genes on Genomes.</title>
        <authorList>
            <person name="Gilbert D.G."/>
            <person name="Choi J.-H."/>
            <person name="Mockaitis K."/>
            <person name="Colbourne J."/>
            <person name="Pfrender M."/>
        </authorList>
    </citation>
    <scope>NUCLEOTIDE SEQUENCE [LARGE SCALE GENOMIC DNA]</scope>
    <source>
        <strain evidence="25 26">Xinb3</strain>
        <tissue evidence="25">Complete organism</tissue>
    </source>
</reference>
<accession>A0A164XRN4</accession>
<evidence type="ECO:0000256" key="7">
    <source>
        <dbReference type="ARBA" id="ARBA00022676"/>
    </source>
</evidence>
<feature type="region of interest" description="Disordered" evidence="23">
    <location>
        <begin position="338"/>
        <end position="363"/>
    </location>
</feature>
<dbReference type="GO" id="GO:0000166">
    <property type="term" value="F:nucleotide binding"/>
    <property type="evidence" value="ECO:0007669"/>
    <property type="project" value="UniProtKB-KW"/>
</dbReference>
<evidence type="ECO:0000259" key="24">
    <source>
        <dbReference type="Pfam" id="PF02434"/>
    </source>
</evidence>
<evidence type="ECO:0000256" key="23">
    <source>
        <dbReference type="SAM" id="MobiDB-lite"/>
    </source>
</evidence>
<keyword evidence="26" id="KW-1185">Reference proteome</keyword>
<dbReference type="Proteomes" id="UP000076858">
    <property type="component" value="Unassembled WGS sequence"/>
</dbReference>
<name>A0A164XRN4_9CRUS</name>
<dbReference type="OrthoDB" id="414175at2759"/>
<dbReference type="AlphaFoldDB" id="A0A164XRN4"/>
<organism evidence="25 26">
    <name type="scientific">Daphnia magna</name>
    <dbReference type="NCBI Taxonomy" id="35525"/>
    <lineage>
        <taxon>Eukaryota</taxon>
        <taxon>Metazoa</taxon>
        <taxon>Ecdysozoa</taxon>
        <taxon>Arthropoda</taxon>
        <taxon>Crustacea</taxon>
        <taxon>Branchiopoda</taxon>
        <taxon>Diplostraca</taxon>
        <taxon>Cladocera</taxon>
        <taxon>Anomopoda</taxon>
        <taxon>Daphniidae</taxon>
        <taxon>Daphnia</taxon>
    </lineage>
</organism>
<dbReference type="PROSITE" id="PS51257">
    <property type="entry name" value="PROKAR_LIPOPROTEIN"/>
    <property type="match status" value="1"/>
</dbReference>
<keyword evidence="17" id="KW-0464">Manganese</keyword>
<dbReference type="PANTHER" id="PTHR23033:SF14">
    <property type="entry name" value="GLYCOPROTEIN-N-ACETYLGALACTOSAMINE 3-BETA-GALACTOSYLTRANSFERASE 1-RELATED"/>
    <property type="match status" value="1"/>
</dbReference>
<comment type="cofactor">
    <cofactor evidence="1">
        <name>Mn(2+)</name>
        <dbReference type="ChEBI" id="CHEBI:29035"/>
    </cofactor>
</comment>
<dbReference type="Pfam" id="PF02434">
    <property type="entry name" value="Fringe"/>
    <property type="match status" value="2"/>
</dbReference>
<evidence type="ECO:0000256" key="1">
    <source>
        <dbReference type="ARBA" id="ARBA00001936"/>
    </source>
</evidence>
<keyword evidence="16" id="KW-0325">Glycoprotein</keyword>
<evidence type="ECO:0000256" key="4">
    <source>
        <dbReference type="ARBA" id="ARBA00006462"/>
    </source>
</evidence>
<keyword evidence="12" id="KW-0735">Signal-anchor</keyword>
<dbReference type="GO" id="GO:0016263">
    <property type="term" value="F:glycoprotein-N-acetylgalactosamine 3-beta-galactosyltransferase activity"/>
    <property type="evidence" value="ECO:0007669"/>
    <property type="project" value="UniProtKB-EC"/>
</dbReference>
<feature type="domain" description="Fringe-like glycosyltransferase" evidence="24">
    <location>
        <begin position="73"/>
        <end position="242"/>
    </location>
</feature>
<evidence type="ECO:0000256" key="22">
    <source>
        <dbReference type="ARBA" id="ARBA00059245"/>
    </source>
</evidence>
<proteinExistence type="inferred from homology"/>